<evidence type="ECO:0000256" key="5">
    <source>
        <dbReference type="ARBA" id="ARBA00023274"/>
    </source>
</evidence>
<dbReference type="RefSeq" id="WP_087506484.1">
    <property type="nucleotide sequence ID" value="NZ_BMDX01000011.1"/>
</dbReference>
<proteinExistence type="inferred from homology"/>
<dbReference type="NCBIfam" id="TIGR03953">
    <property type="entry name" value="rplD_bact"/>
    <property type="match status" value="1"/>
</dbReference>
<dbReference type="SUPFAM" id="SSF52166">
    <property type="entry name" value="Ribosomal protein L4"/>
    <property type="match status" value="1"/>
</dbReference>
<comment type="similarity">
    <text evidence="1 7">Belongs to the universal ribosomal protein uL4 family.</text>
</comment>
<evidence type="ECO:0000256" key="2">
    <source>
        <dbReference type="ARBA" id="ARBA00022730"/>
    </source>
</evidence>
<reference evidence="10" key="1">
    <citation type="journal article" date="2019" name="Int. J. Syst. Evol. Microbiol.">
        <title>The Global Catalogue of Microorganisms (GCM) 10K type strain sequencing project: providing services to taxonomists for standard genome sequencing and annotation.</title>
        <authorList>
            <consortium name="The Broad Institute Genomics Platform"/>
            <consortium name="The Broad Institute Genome Sequencing Center for Infectious Disease"/>
            <person name="Wu L."/>
            <person name="Ma J."/>
        </authorList>
    </citation>
    <scope>NUCLEOTIDE SEQUENCE [LARGE SCALE GENOMIC DNA]</scope>
    <source>
        <strain evidence="10">CGMCC 1.10130</strain>
    </source>
</reference>
<accession>A0A8J2U5Z4</accession>
<dbReference type="GO" id="GO:0003735">
    <property type="term" value="F:structural constituent of ribosome"/>
    <property type="evidence" value="ECO:0007669"/>
    <property type="project" value="InterPro"/>
</dbReference>
<comment type="function">
    <text evidence="7">Forms part of the polypeptide exit tunnel.</text>
</comment>
<comment type="function">
    <text evidence="7">One of the primary rRNA binding proteins, this protein initially binds near the 5'-end of the 23S rRNA. It is important during the early stages of 50S assembly. It makes multiple contacts with different domains of the 23S rRNA in the assembled 50S subunit and ribosome.</text>
</comment>
<evidence type="ECO:0000256" key="8">
    <source>
        <dbReference type="SAM" id="MobiDB-lite"/>
    </source>
</evidence>
<evidence type="ECO:0000256" key="3">
    <source>
        <dbReference type="ARBA" id="ARBA00022884"/>
    </source>
</evidence>
<dbReference type="GO" id="GO:0006412">
    <property type="term" value="P:translation"/>
    <property type="evidence" value="ECO:0007669"/>
    <property type="project" value="UniProtKB-UniRule"/>
</dbReference>
<evidence type="ECO:0000256" key="6">
    <source>
        <dbReference type="ARBA" id="ARBA00035244"/>
    </source>
</evidence>
<evidence type="ECO:0000256" key="7">
    <source>
        <dbReference type="HAMAP-Rule" id="MF_01328"/>
    </source>
</evidence>
<keyword evidence="5 7" id="KW-0687">Ribonucleoprotein</keyword>
<dbReference type="Proteomes" id="UP000619743">
    <property type="component" value="Unassembled WGS sequence"/>
</dbReference>
<dbReference type="AlphaFoldDB" id="A0A8J2U5Z4"/>
<feature type="region of interest" description="Disordered" evidence="8">
    <location>
        <begin position="43"/>
        <end position="66"/>
    </location>
</feature>
<keyword evidence="2 7" id="KW-0699">rRNA-binding</keyword>
<dbReference type="Gene3D" id="3.40.1370.10">
    <property type="match status" value="1"/>
</dbReference>
<comment type="subunit">
    <text evidence="7">Part of the 50S ribosomal subunit.</text>
</comment>
<evidence type="ECO:0000256" key="4">
    <source>
        <dbReference type="ARBA" id="ARBA00022980"/>
    </source>
</evidence>
<dbReference type="InterPro" id="IPR023574">
    <property type="entry name" value="Ribosomal_uL4_dom_sf"/>
</dbReference>
<dbReference type="HAMAP" id="MF_01328_B">
    <property type="entry name" value="Ribosomal_uL4_B"/>
    <property type="match status" value="1"/>
</dbReference>
<evidence type="ECO:0000313" key="10">
    <source>
        <dbReference type="Proteomes" id="UP000619743"/>
    </source>
</evidence>
<dbReference type="InterPro" id="IPR013005">
    <property type="entry name" value="Ribosomal_uL4-like"/>
</dbReference>
<dbReference type="GO" id="GO:1990904">
    <property type="term" value="C:ribonucleoprotein complex"/>
    <property type="evidence" value="ECO:0007669"/>
    <property type="project" value="UniProtKB-KW"/>
</dbReference>
<name>A0A8J2U5Z4_9GAMM</name>
<keyword evidence="4 7" id="KW-0689">Ribosomal protein</keyword>
<dbReference type="InterPro" id="IPR002136">
    <property type="entry name" value="Ribosomal_uL4"/>
</dbReference>
<dbReference type="GO" id="GO:0005840">
    <property type="term" value="C:ribosome"/>
    <property type="evidence" value="ECO:0007669"/>
    <property type="project" value="UniProtKB-KW"/>
</dbReference>
<evidence type="ECO:0000256" key="1">
    <source>
        <dbReference type="ARBA" id="ARBA00010528"/>
    </source>
</evidence>
<dbReference type="PANTHER" id="PTHR10746">
    <property type="entry name" value="50S RIBOSOMAL PROTEIN L4"/>
    <property type="match status" value="1"/>
</dbReference>
<sequence length="201" mass="22071">MELVLKDAQSALEVNPTIFGRDFNEALVHQVVVAYAAGARQGTRAQKTRSEVSGGGKKPWKQKGTGRARAGTIRSPIWRSGGVTFAAKPQDHSQKVNKKMYRGALRSILSELVRQERLIVVEKFGVEAPKTKELASKLKQYDANDVLIVTEEVDENLFLAARNLYKVDVRDAAGIDPVSLIAFDKVLITAAAVKQLEENLA</sequence>
<comment type="caution">
    <text evidence="9">The sequence shown here is derived from an EMBL/GenBank/DDBJ whole genome shotgun (WGS) entry which is preliminary data.</text>
</comment>
<evidence type="ECO:0000313" key="9">
    <source>
        <dbReference type="EMBL" id="GGA81121.1"/>
    </source>
</evidence>
<dbReference type="OrthoDB" id="9803201at2"/>
<protein>
    <recommendedName>
        <fullName evidence="6 7">Large ribosomal subunit protein uL4</fullName>
    </recommendedName>
</protein>
<keyword evidence="3 7" id="KW-0694">RNA-binding</keyword>
<organism evidence="9 10">
    <name type="scientific">Neiella marina</name>
    <dbReference type="NCBI Taxonomy" id="508461"/>
    <lineage>
        <taxon>Bacteria</taxon>
        <taxon>Pseudomonadati</taxon>
        <taxon>Pseudomonadota</taxon>
        <taxon>Gammaproteobacteria</taxon>
        <taxon>Alteromonadales</taxon>
        <taxon>Echinimonadaceae</taxon>
        <taxon>Neiella</taxon>
    </lineage>
</organism>
<keyword evidence="10" id="KW-1185">Reference proteome</keyword>
<dbReference type="PANTHER" id="PTHR10746:SF6">
    <property type="entry name" value="LARGE RIBOSOMAL SUBUNIT PROTEIN UL4M"/>
    <property type="match status" value="1"/>
</dbReference>
<dbReference type="GO" id="GO:0019843">
    <property type="term" value="F:rRNA binding"/>
    <property type="evidence" value="ECO:0007669"/>
    <property type="project" value="UniProtKB-UniRule"/>
</dbReference>
<dbReference type="Pfam" id="PF00573">
    <property type="entry name" value="Ribosomal_L4"/>
    <property type="match status" value="1"/>
</dbReference>
<dbReference type="EMBL" id="BMDX01000011">
    <property type="protein sequence ID" value="GGA81121.1"/>
    <property type="molecule type" value="Genomic_DNA"/>
</dbReference>
<gene>
    <name evidence="7 9" type="primary">rplD</name>
    <name evidence="9" type="ORF">GCM10011369_23880</name>
</gene>
<dbReference type="FunFam" id="3.40.1370.10:FF:000001">
    <property type="entry name" value="50S ribosomal protein L4"/>
    <property type="match status" value="1"/>
</dbReference>